<name>A0A9P9XZ90_9HYPO</name>
<dbReference type="Proteomes" id="UP001055219">
    <property type="component" value="Unassembled WGS sequence"/>
</dbReference>
<dbReference type="GeneID" id="75834986"/>
<protein>
    <recommendedName>
        <fullName evidence="4">Protein kinase domain-containing protein</fullName>
    </recommendedName>
</protein>
<comment type="caution">
    <text evidence="2">The sequence shown here is derived from an EMBL/GenBank/DDBJ whole genome shotgun (WGS) entry which is preliminary data.</text>
</comment>
<dbReference type="RefSeq" id="XP_051361453.1">
    <property type="nucleotide sequence ID" value="XM_051507324.1"/>
</dbReference>
<evidence type="ECO:0000313" key="2">
    <source>
        <dbReference type="EMBL" id="KAI6780597.1"/>
    </source>
</evidence>
<proteinExistence type="predicted"/>
<keyword evidence="1" id="KW-0812">Transmembrane</keyword>
<reference evidence="2" key="2">
    <citation type="submission" date="2022-07" db="EMBL/GenBank/DDBJ databases">
        <authorList>
            <person name="Goncalves M.F.M."/>
            <person name="Hilario S."/>
            <person name="Van De Peer Y."/>
            <person name="Esteves A.C."/>
            <person name="Alves A."/>
        </authorList>
    </citation>
    <scope>NUCLEOTIDE SEQUENCE</scope>
    <source>
        <strain evidence="2">MUM 19.33</strain>
    </source>
</reference>
<dbReference type="AlphaFoldDB" id="A0A9P9XZ90"/>
<organism evidence="2 3">
    <name type="scientific">Emericellopsis cladophorae</name>
    <dbReference type="NCBI Taxonomy" id="2686198"/>
    <lineage>
        <taxon>Eukaryota</taxon>
        <taxon>Fungi</taxon>
        <taxon>Dikarya</taxon>
        <taxon>Ascomycota</taxon>
        <taxon>Pezizomycotina</taxon>
        <taxon>Sordariomycetes</taxon>
        <taxon>Hypocreomycetidae</taxon>
        <taxon>Hypocreales</taxon>
        <taxon>Bionectriaceae</taxon>
        <taxon>Emericellopsis</taxon>
    </lineage>
</organism>
<dbReference type="EMBL" id="JAGIXG020000030">
    <property type="protein sequence ID" value="KAI6780597.1"/>
    <property type="molecule type" value="Genomic_DNA"/>
</dbReference>
<evidence type="ECO:0008006" key="4">
    <source>
        <dbReference type="Google" id="ProtNLM"/>
    </source>
</evidence>
<feature type="transmembrane region" description="Helical" evidence="1">
    <location>
        <begin position="272"/>
        <end position="295"/>
    </location>
</feature>
<accession>A0A9P9XZ90</accession>
<dbReference type="InterPro" id="IPR011009">
    <property type="entry name" value="Kinase-like_dom_sf"/>
</dbReference>
<dbReference type="SUPFAM" id="SSF56112">
    <property type="entry name" value="Protein kinase-like (PK-like)"/>
    <property type="match status" value="1"/>
</dbReference>
<keyword evidence="1" id="KW-1133">Transmembrane helix</keyword>
<gene>
    <name evidence="2" type="ORF">J7T54_008515</name>
</gene>
<reference evidence="2" key="1">
    <citation type="journal article" date="2021" name="J Fungi (Basel)">
        <title>Genomic and Metabolomic Analyses of the Marine Fungus Emericellopsis cladophorae: Insights into Saltwater Adaptability Mechanisms and Its Biosynthetic Potential.</title>
        <authorList>
            <person name="Goncalves M.F.M."/>
            <person name="Hilario S."/>
            <person name="Van de Peer Y."/>
            <person name="Esteves A.C."/>
            <person name="Alves A."/>
        </authorList>
    </citation>
    <scope>NUCLEOTIDE SEQUENCE</scope>
    <source>
        <strain evidence="2">MUM 19.33</strain>
    </source>
</reference>
<sequence length="551" mass="61238">MPIACKPSPAGSTQIVSIYRLNSWSRIKVTLDMFRMLCLSVRANPRFIDLIRGMRSRIGPGDEHFINCYYSIDDHENVQGDSTQAHRSPVTDLGYAFHLRSLSSAIANNREYLENISQQLLSLDIRTAFHKPVLQLNVDVATSQDVYSIRRKLHHFKTILDGTQRIVTALSSLAQSIRKQAGVTRSAEHAFRRELNSISRELDAYQSTASELLDHSADMGSTINSIINFRNQGILASNGAQLHRLAEDNALETKAMAEMGQRTCTDSRTTRIATIIALIYLPANLVITFFSTVFVDIRSPASASMGTSSTAGQDGPQLLIYKQIWIFPLQVHPSLNPMESSFSVHSNTMSLFVSSYLASFSVDVIPPEPEGLGIPEPESNNDRSHENLIRFLQHAQALDVKILPLVWEPGLDQLGLDGATGRVDQSPMNAKMEFAFKRFNRSVKNASDARVLQRQYEAMINEITILSNPSMEKQGFINMLIGVTFEFLAATGQVLPVLVFPKFNQGDLGSFMARRPDLDSQTRLAMCGVIANAMAHLHSCSKLYGPARFVD</sequence>
<evidence type="ECO:0000256" key="1">
    <source>
        <dbReference type="SAM" id="Phobius"/>
    </source>
</evidence>
<dbReference type="OrthoDB" id="5106504at2759"/>
<keyword evidence="1" id="KW-0472">Membrane</keyword>
<dbReference type="Gene3D" id="1.10.510.10">
    <property type="entry name" value="Transferase(Phosphotransferase) domain 1"/>
    <property type="match status" value="1"/>
</dbReference>
<keyword evidence="3" id="KW-1185">Reference proteome</keyword>
<evidence type="ECO:0000313" key="3">
    <source>
        <dbReference type="Proteomes" id="UP001055219"/>
    </source>
</evidence>